<accession>A0AAU7T859</accession>
<dbReference type="AlphaFoldDB" id="A0AAU7T859"/>
<reference evidence="1" key="1">
    <citation type="submission" date="2024-06" db="EMBL/GenBank/DDBJ databases">
        <title>Kribbella sp. strain HUAS MG21 genome sequences.</title>
        <authorList>
            <person name="Mo P."/>
        </authorList>
    </citation>
    <scope>NUCLEOTIDE SEQUENCE</scope>
    <source>
        <strain evidence="1">HUAS MG21</strain>
    </source>
</reference>
<dbReference type="RefSeq" id="WP_350275723.1">
    <property type="nucleotide sequence ID" value="NZ_CP158165.1"/>
</dbReference>
<proteinExistence type="predicted"/>
<evidence type="ECO:0000313" key="1">
    <source>
        <dbReference type="EMBL" id="XBV22884.1"/>
    </source>
</evidence>
<protein>
    <recommendedName>
        <fullName evidence="2">NAD(P)H nitroreductase</fullName>
    </recommendedName>
</protein>
<gene>
    <name evidence="1" type="ORF">ABN611_30495</name>
</gene>
<name>A0AAU7T859_9ACTN</name>
<sequence>MLTDQLSSEALGVLLHAAGVTGPHRSRPWRLEVDGHLVDAYLDADGMPAPIARADRIATGAALFNLRCAAASLSFETWLSLYPYPENPGLAARVVVEPTGLPDQELRKLYRAILSRHLVRPPRCPDVNARFALERAAELEGAHLHWLPGTTRPVALVGTDLDEPADPLRTGMALQRVLLTALANDVPATRLQQTLIQFGEAFDVDEHRSKAS</sequence>
<dbReference type="EMBL" id="CP158165">
    <property type="protein sequence ID" value="XBV22884.1"/>
    <property type="molecule type" value="Genomic_DNA"/>
</dbReference>
<evidence type="ECO:0008006" key="2">
    <source>
        <dbReference type="Google" id="ProtNLM"/>
    </source>
</evidence>
<organism evidence="1">
    <name type="scientific">Kribbella sp. HUAS MG21</name>
    <dbReference type="NCBI Taxonomy" id="3160966"/>
    <lineage>
        <taxon>Bacteria</taxon>
        <taxon>Bacillati</taxon>
        <taxon>Actinomycetota</taxon>
        <taxon>Actinomycetes</taxon>
        <taxon>Propionibacteriales</taxon>
        <taxon>Kribbellaceae</taxon>
        <taxon>Kribbella</taxon>
    </lineage>
</organism>